<organism evidence="1">
    <name type="scientific">Rhizophora mucronata</name>
    <name type="common">Asiatic mangrove</name>
    <dbReference type="NCBI Taxonomy" id="61149"/>
    <lineage>
        <taxon>Eukaryota</taxon>
        <taxon>Viridiplantae</taxon>
        <taxon>Streptophyta</taxon>
        <taxon>Embryophyta</taxon>
        <taxon>Tracheophyta</taxon>
        <taxon>Spermatophyta</taxon>
        <taxon>Magnoliopsida</taxon>
        <taxon>eudicotyledons</taxon>
        <taxon>Gunneridae</taxon>
        <taxon>Pentapetalae</taxon>
        <taxon>rosids</taxon>
        <taxon>fabids</taxon>
        <taxon>Malpighiales</taxon>
        <taxon>Rhizophoraceae</taxon>
        <taxon>Rhizophora</taxon>
    </lineage>
</organism>
<reference evidence="1" key="1">
    <citation type="submission" date="2018-02" db="EMBL/GenBank/DDBJ databases">
        <title>Rhizophora mucronata_Transcriptome.</title>
        <authorList>
            <person name="Meera S.P."/>
            <person name="Sreeshan A."/>
            <person name="Augustine A."/>
        </authorList>
    </citation>
    <scope>NUCLEOTIDE SEQUENCE</scope>
    <source>
        <tissue evidence="1">Leaf</tissue>
    </source>
</reference>
<dbReference type="AlphaFoldDB" id="A0A2P2NZT4"/>
<dbReference type="EMBL" id="GGEC01067407">
    <property type="protein sequence ID" value="MBX47891.1"/>
    <property type="molecule type" value="Transcribed_RNA"/>
</dbReference>
<sequence>MPLLDVLFIGSIICLCRNKFIKRNDCIQTCDLDVFGQVMVADGITYPS</sequence>
<name>A0A2P2NZT4_RHIMU</name>
<accession>A0A2P2NZT4</accession>
<protein>
    <submittedName>
        <fullName evidence="1">Uncharacterized protein</fullName>
    </submittedName>
</protein>
<proteinExistence type="predicted"/>
<evidence type="ECO:0000313" key="1">
    <source>
        <dbReference type="EMBL" id="MBX47891.1"/>
    </source>
</evidence>